<keyword evidence="3" id="KW-1185">Reference proteome</keyword>
<dbReference type="Gene3D" id="3.30.70.1450">
    <property type="entry name" value="Regulator of K+ conductance, C-terminal domain"/>
    <property type="match status" value="1"/>
</dbReference>
<organism evidence="2 3">
    <name type="scientific">Desulfamplus magnetovallimortis</name>
    <dbReference type="NCBI Taxonomy" id="1246637"/>
    <lineage>
        <taxon>Bacteria</taxon>
        <taxon>Pseudomonadati</taxon>
        <taxon>Thermodesulfobacteriota</taxon>
        <taxon>Desulfobacteria</taxon>
        <taxon>Desulfobacterales</taxon>
        <taxon>Desulfobacteraceae</taxon>
        <taxon>Desulfamplus</taxon>
    </lineage>
</organism>
<dbReference type="InterPro" id="IPR003148">
    <property type="entry name" value="RCK_N"/>
</dbReference>
<dbReference type="AlphaFoldDB" id="A0A1W1H6D6"/>
<evidence type="ECO:0000313" key="2">
    <source>
        <dbReference type="EMBL" id="SLM28029.1"/>
    </source>
</evidence>
<protein>
    <submittedName>
        <fullName evidence="2">TrkA-N domain protein</fullName>
    </submittedName>
</protein>
<reference evidence="2 3" key="1">
    <citation type="submission" date="2017-03" db="EMBL/GenBank/DDBJ databases">
        <authorList>
            <person name="Afonso C.L."/>
            <person name="Miller P.J."/>
            <person name="Scott M.A."/>
            <person name="Spackman E."/>
            <person name="Goraichik I."/>
            <person name="Dimitrov K.M."/>
            <person name="Suarez D.L."/>
            <person name="Swayne D.E."/>
        </authorList>
    </citation>
    <scope>NUCLEOTIDE SEQUENCE [LARGE SCALE GENOMIC DNA]</scope>
    <source>
        <strain evidence="2">PRJEB14757</strain>
    </source>
</reference>
<accession>A0A1W1H6D6</accession>
<dbReference type="Gene3D" id="3.40.50.720">
    <property type="entry name" value="NAD(P)-binding Rossmann-like Domain"/>
    <property type="match status" value="1"/>
</dbReference>
<gene>
    <name evidence="2" type="ORF">MTBBW1_1220029</name>
</gene>
<dbReference type="PROSITE" id="PS51202">
    <property type="entry name" value="RCK_C"/>
    <property type="match status" value="1"/>
</dbReference>
<dbReference type="InterPro" id="IPR050721">
    <property type="entry name" value="Trk_Ktr_HKT_K-transport"/>
</dbReference>
<dbReference type="Pfam" id="PF02254">
    <property type="entry name" value="TrkA_N"/>
    <property type="match status" value="1"/>
</dbReference>
<dbReference type="GO" id="GO:0006813">
    <property type="term" value="P:potassium ion transport"/>
    <property type="evidence" value="ECO:0007669"/>
    <property type="project" value="InterPro"/>
</dbReference>
<dbReference type="InterPro" id="IPR036721">
    <property type="entry name" value="RCK_C_sf"/>
</dbReference>
<evidence type="ECO:0000313" key="3">
    <source>
        <dbReference type="Proteomes" id="UP000191931"/>
    </source>
</evidence>
<sequence>MCAIGDDSKEASIICTALLRQMGAPLVVARANDRMHQRILQLVGAHQIINPEQEFGKRFASRLLYRHVIADTTLGEDLMLTEICVQPSMAGRTLVDLELPRRFGIMVVGIRRGDTKRIDKPSPTEMLREDDTMIIASSESAIPRLIKEV</sequence>
<dbReference type="GO" id="GO:0008324">
    <property type="term" value="F:monoatomic cation transmembrane transporter activity"/>
    <property type="evidence" value="ECO:0007669"/>
    <property type="project" value="InterPro"/>
</dbReference>
<dbReference type="SUPFAM" id="SSF116726">
    <property type="entry name" value="TrkA C-terminal domain-like"/>
    <property type="match status" value="1"/>
</dbReference>
<feature type="domain" description="RCK C-terminal" evidence="1">
    <location>
        <begin position="66"/>
        <end position="149"/>
    </location>
</feature>
<dbReference type="SUPFAM" id="SSF51735">
    <property type="entry name" value="NAD(P)-binding Rossmann-fold domains"/>
    <property type="match status" value="1"/>
</dbReference>
<dbReference type="Pfam" id="PF02080">
    <property type="entry name" value="TrkA_C"/>
    <property type="match status" value="1"/>
</dbReference>
<evidence type="ECO:0000259" key="1">
    <source>
        <dbReference type="PROSITE" id="PS51202"/>
    </source>
</evidence>
<dbReference type="Proteomes" id="UP000191931">
    <property type="component" value="Unassembled WGS sequence"/>
</dbReference>
<dbReference type="EMBL" id="FWEV01000027">
    <property type="protein sequence ID" value="SLM28029.1"/>
    <property type="molecule type" value="Genomic_DNA"/>
</dbReference>
<dbReference type="STRING" id="1246637.MTBBW1_1220029"/>
<dbReference type="PANTHER" id="PTHR43833">
    <property type="entry name" value="POTASSIUM CHANNEL PROTEIN 2-RELATED-RELATED"/>
    <property type="match status" value="1"/>
</dbReference>
<dbReference type="PANTHER" id="PTHR43833:SF7">
    <property type="entry name" value="KTR SYSTEM POTASSIUM UPTAKE PROTEIN C"/>
    <property type="match status" value="1"/>
</dbReference>
<name>A0A1W1H6D6_9BACT</name>
<dbReference type="InterPro" id="IPR036291">
    <property type="entry name" value="NAD(P)-bd_dom_sf"/>
</dbReference>
<dbReference type="InterPro" id="IPR006037">
    <property type="entry name" value="RCK_C"/>
</dbReference>
<proteinExistence type="predicted"/>